<accession>A0A1I2LMZ2</accession>
<protein>
    <submittedName>
        <fullName evidence="1">Uncharacterized protein</fullName>
    </submittedName>
</protein>
<dbReference type="EMBL" id="FONR01000012">
    <property type="protein sequence ID" value="SFF80483.1"/>
    <property type="molecule type" value="Genomic_DNA"/>
</dbReference>
<reference evidence="1 2" key="1">
    <citation type="submission" date="2016-10" db="EMBL/GenBank/DDBJ databases">
        <authorList>
            <person name="de Groot N.N."/>
        </authorList>
    </citation>
    <scope>NUCLEOTIDE SEQUENCE [LARGE SCALE GENOMIC DNA]</scope>
    <source>
        <strain evidence="1 2">OK461</strain>
    </source>
</reference>
<dbReference type="RefSeq" id="WP_075030283.1">
    <property type="nucleotide sequence ID" value="NZ_FONR01000012.1"/>
</dbReference>
<evidence type="ECO:0000313" key="1">
    <source>
        <dbReference type="EMBL" id="SFF80483.1"/>
    </source>
</evidence>
<evidence type="ECO:0000313" key="2">
    <source>
        <dbReference type="Proteomes" id="UP000181942"/>
    </source>
</evidence>
<dbReference type="Gene3D" id="3.40.50.720">
    <property type="entry name" value="NAD(P)-binding Rossmann-like Domain"/>
    <property type="match status" value="1"/>
</dbReference>
<dbReference type="OrthoDB" id="9771302at2"/>
<dbReference type="AlphaFoldDB" id="A0A1I2LMZ2"/>
<name>A0A1I2LMZ2_9ACTN</name>
<dbReference type="Proteomes" id="UP000181942">
    <property type="component" value="Unassembled WGS sequence"/>
</dbReference>
<proteinExistence type="predicted"/>
<organism evidence="1 2">
    <name type="scientific">Streptomyces mirabilis</name>
    <dbReference type="NCBI Taxonomy" id="68239"/>
    <lineage>
        <taxon>Bacteria</taxon>
        <taxon>Bacillati</taxon>
        <taxon>Actinomycetota</taxon>
        <taxon>Actinomycetes</taxon>
        <taxon>Kitasatosporales</taxon>
        <taxon>Streptomycetaceae</taxon>
        <taxon>Streptomyces</taxon>
    </lineage>
</organism>
<sequence>MRRSLIPCSIVRATPFFESVDDMSRSETHGEGVHVAPVQMRPVSTDDVAAALAHVAVGVPLFAVLEVAGPEEYHHDELTAKLLAAGEHA</sequence>
<gene>
    <name evidence="1" type="ORF">SAMN02787118_11288</name>
</gene>